<dbReference type="SUPFAM" id="SSF69786">
    <property type="entry name" value="YggU-like"/>
    <property type="match status" value="1"/>
</dbReference>
<dbReference type="NCBIfam" id="TIGR00251">
    <property type="entry name" value="DUF167 family protein"/>
    <property type="match status" value="1"/>
</dbReference>
<comment type="similarity">
    <text evidence="1">Belongs to the UPF0235 family.</text>
</comment>
<dbReference type="Gene3D" id="3.30.1200.10">
    <property type="entry name" value="YggU-like"/>
    <property type="match status" value="1"/>
</dbReference>
<dbReference type="EMBL" id="LR216287">
    <property type="protein sequence ID" value="VFJ14561.1"/>
    <property type="molecule type" value="Genomic_DNA"/>
</dbReference>
<dbReference type="Proteomes" id="UP000294299">
    <property type="component" value="Chromosome NFRAN"/>
</dbReference>
<evidence type="ECO:0000313" key="3">
    <source>
        <dbReference type="Proteomes" id="UP000294299"/>
    </source>
</evidence>
<dbReference type="InterPro" id="IPR036591">
    <property type="entry name" value="YggU-like_sf"/>
</dbReference>
<keyword evidence="3" id="KW-1185">Reference proteome</keyword>
<evidence type="ECO:0000256" key="1">
    <source>
        <dbReference type="ARBA" id="ARBA00010364"/>
    </source>
</evidence>
<reference evidence="2 3" key="1">
    <citation type="submission" date="2019-02" db="EMBL/GenBank/DDBJ databases">
        <authorList>
            <person name="Lehtovirta-Morley E L."/>
        </authorList>
    </citation>
    <scope>NUCLEOTIDE SEQUENCE [LARGE SCALE GENOMIC DNA]</scope>
    <source>
        <strain evidence="2">NFRAN1</strain>
    </source>
</reference>
<accession>A0A484IEW1</accession>
<protein>
    <recommendedName>
        <fullName evidence="4">DUF167 domain-containing protein</fullName>
    </recommendedName>
</protein>
<dbReference type="KEGG" id="nfn:NFRAN_2239"/>
<name>A0A484IEW1_9ARCH</name>
<evidence type="ECO:0008006" key="4">
    <source>
        <dbReference type="Google" id="ProtNLM"/>
    </source>
</evidence>
<proteinExistence type="inferred from homology"/>
<dbReference type="AlphaFoldDB" id="A0A484IEW1"/>
<evidence type="ECO:0000313" key="2">
    <source>
        <dbReference type="EMBL" id="VFJ14561.1"/>
    </source>
</evidence>
<organism evidence="2 3">
    <name type="scientific">Candidatus Nitrosocosmicus franklandianus</name>
    <dbReference type="NCBI Taxonomy" id="1798806"/>
    <lineage>
        <taxon>Archaea</taxon>
        <taxon>Nitrososphaerota</taxon>
        <taxon>Nitrososphaeria</taxon>
        <taxon>Nitrososphaerales</taxon>
        <taxon>Nitrososphaeraceae</taxon>
        <taxon>Candidatus Nitrosocosmicus</taxon>
    </lineage>
</organism>
<dbReference type="SMART" id="SM01152">
    <property type="entry name" value="DUF167"/>
    <property type="match status" value="1"/>
</dbReference>
<sequence>MVDECTKEISVSINELPIKGRANRAVIKMISGYFHVKPTNVKIIRGLSSRTKVVEIS</sequence>
<gene>
    <name evidence="2" type="ORF">NFRAN_2239</name>
</gene>
<dbReference type="InterPro" id="IPR003746">
    <property type="entry name" value="DUF167"/>
</dbReference>
<dbReference type="Pfam" id="PF02594">
    <property type="entry name" value="DUF167"/>
    <property type="match status" value="1"/>
</dbReference>